<reference evidence="1" key="1">
    <citation type="journal article" date="2023" name="G3 (Bethesda)">
        <title>A reference genome for the long-term kleptoplast-retaining sea slug Elysia crispata morphotype clarki.</title>
        <authorList>
            <person name="Eastman K.E."/>
            <person name="Pendleton A.L."/>
            <person name="Shaikh M.A."/>
            <person name="Suttiyut T."/>
            <person name="Ogas R."/>
            <person name="Tomko P."/>
            <person name="Gavelis G."/>
            <person name="Widhalm J.R."/>
            <person name="Wisecaver J.H."/>
        </authorList>
    </citation>
    <scope>NUCLEOTIDE SEQUENCE</scope>
    <source>
        <strain evidence="1">ECLA1</strain>
    </source>
</reference>
<sequence>MFRFNGQLSSSKLREGRKSLALFLKCTDVTEQHAMFPYSLRSITLIQSSVRSSSLRANCLTQPTVTGFVRLNNEKATYFYGACKLEKF</sequence>
<name>A0AAE0ZFQ8_9GAST</name>
<gene>
    <name evidence="1" type="ORF">RRG08_004638</name>
</gene>
<keyword evidence="2" id="KW-1185">Reference proteome</keyword>
<organism evidence="1 2">
    <name type="scientific">Elysia crispata</name>
    <name type="common">lettuce slug</name>
    <dbReference type="NCBI Taxonomy" id="231223"/>
    <lineage>
        <taxon>Eukaryota</taxon>
        <taxon>Metazoa</taxon>
        <taxon>Spiralia</taxon>
        <taxon>Lophotrochozoa</taxon>
        <taxon>Mollusca</taxon>
        <taxon>Gastropoda</taxon>
        <taxon>Heterobranchia</taxon>
        <taxon>Euthyneura</taxon>
        <taxon>Panpulmonata</taxon>
        <taxon>Sacoglossa</taxon>
        <taxon>Placobranchoidea</taxon>
        <taxon>Plakobranchidae</taxon>
        <taxon>Elysia</taxon>
    </lineage>
</organism>
<proteinExistence type="predicted"/>
<accession>A0AAE0ZFQ8</accession>
<evidence type="ECO:0000313" key="2">
    <source>
        <dbReference type="Proteomes" id="UP001283361"/>
    </source>
</evidence>
<protein>
    <submittedName>
        <fullName evidence="1">Uncharacterized protein</fullName>
    </submittedName>
</protein>
<dbReference type="Proteomes" id="UP001283361">
    <property type="component" value="Unassembled WGS sequence"/>
</dbReference>
<dbReference type="AlphaFoldDB" id="A0AAE0ZFQ8"/>
<evidence type="ECO:0000313" key="1">
    <source>
        <dbReference type="EMBL" id="KAK3768096.1"/>
    </source>
</evidence>
<dbReference type="EMBL" id="JAWDGP010004069">
    <property type="protein sequence ID" value="KAK3768096.1"/>
    <property type="molecule type" value="Genomic_DNA"/>
</dbReference>
<comment type="caution">
    <text evidence="1">The sequence shown here is derived from an EMBL/GenBank/DDBJ whole genome shotgun (WGS) entry which is preliminary data.</text>
</comment>